<accession>A0ACB9AU62</accession>
<gene>
    <name evidence="1" type="ORF">L1987_71576</name>
</gene>
<sequence>MADPASPIRSGGIVVLVLKLGLEAESRKLLSSRFKGVVPKSNGKWGAHIYDNHKRMWLVIFNEEDGVARAYETAVKCFRGAGAVTNFKPLLLKRRRLLY</sequence>
<dbReference type="Proteomes" id="UP001056120">
    <property type="component" value="Linkage Group LG24"/>
</dbReference>
<organism evidence="1 2">
    <name type="scientific">Smallanthus sonchifolius</name>
    <dbReference type="NCBI Taxonomy" id="185202"/>
    <lineage>
        <taxon>Eukaryota</taxon>
        <taxon>Viridiplantae</taxon>
        <taxon>Streptophyta</taxon>
        <taxon>Embryophyta</taxon>
        <taxon>Tracheophyta</taxon>
        <taxon>Spermatophyta</taxon>
        <taxon>Magnoliopsida</taxon>
        <taxon>eudicotyledons</taxon>
        <taxon>Gunneridae</taxon>
        <taxon>Pentapetalae</taxon>
        <taxon>asterids</taxon>
        <taxon>campanulids</taxon>
        <taxon>Asterales</taxon>
        <taxon>Asteraceae</taxon>
        <taxon>Asteroideae</taxon>
        <taxon>Heliantheae alliance</taxon>
        <taxon>Millerieae</taxon>
        <taxon>Smallanthus</taxon>
    </lineage>
</organism>
<protein>
    <submittedName>
        <fullName evidence="1">Uncharacterized protein</fullName>
    </submittedName>
</protein>
<reference evidence="1 2" key="2">
    <citation type="journal article" date="2022" name="Mol. Ecol. Resour.">
        <title>The genomes of chicory, endive, great burdock and yacon provide insights into Asteraceae paleo-polyploidization history and plant inulin production.</title>
        <authorList>
            <person name="Fan W."/>
            <person name="Wang S."/>
            <person name="Wang H."/>
            <person name="Wang A."/>
            <person name="Jiang F."/>
            <person name="Liu H."/>
            <person name="Zhao H."/>
            <person name="Xu D."/>
            <person name="Zhang Y."/>
        </authorList>
    </citation>
    <scope>NUCLEOTIDE SEQUENCE [LARGE SCALE GENOMIC DNA]</scope>
    <source>
        <strain evidence="2">cv. Yunnan</strain>
        <tissue evidence="1">Leaves</tissue>
    </source>
</reference>
<comment type="caution">
    <text evidence="1">The sequence shown here is derived from an EMBL/GenBank/DDBJ whole genome shotgun (WGS) entry which is preliminary data.</text>
</comment>
<evidence type="ECO:0000313" key="1">
    <source>
        <dbReference type="EMBL" id="KAI3713006.1"/>
    </source>
</evidence>
<keyword evidence="2" id="KW-1185">Reference proteome</keyword>
<proteinExistence type="predicted"/>
<reference evidence="2" key="1">
    <citation type="journal article" date="2022" name="Mol. Ecol. Resour.">
        <title>The genomes of chicory, endive, great burdock and yacon provide insights into Asteraceae palaeo-polyploidization history and plant inulin production.</title>
        <authorList>
            <person name="Fan W."/>
            <person name="Wang S."/>
            <person name="Wang H."/>
            <person name="Wang A."/>
            <person name="Jiang F."/>
            <person name="Liu H."/>
            <person name="Zhao H."/>
            <person name="Xu D."/>
            <person name="Zhang Y."/>
        </authorList>
    </citation>
    <scope>NUCLEOTIDE SEQUENCE [LARGE SCALE GENOMIC DNA]</scope>
    <source>
        <strain evidence="2">cv. Yunnan</strain>
    </source>
</reference>
<evidence type="ECO:0000313" key="2">
    <source>
        <dbReference type="Proteomes" id="UP001056120"/>
    </source>
</evidence>
<dbReference type="EMBL" id="CM042041">
    <property type="protein sequence ID" value="KAI3713006.1"/>
    <property type="molecule type" value="Genomic_DNA"/>
</dbReference>
<name>A0ACB9AU62_9ASTR</name>